<keyword evidence="1" id="KW-0175">Coiled coil</keyword>
<organism evidence="5">
    <name type="scientific">Caenorhabditis remanei</name>
    <name type="common">Caenorhabditis vulgaris</name>
    <dbReference type="NCBI Taxonomy" id="31234"/>
    <lineage>
        <taxon>Eukaryota</taxon>
        <taxon>Metazoa</taxon>
        <taxon>Ecdysozoa</taxon>
        <taxon>Nematoda</taxon>
        <taxon>Chromadorea</taxon>
        <taxon>Rhabditida</taxon>
        <taxon>Rhabditina</taxon>
        <taxon>Rhabditomorpha</taxon>
        <taxon>Rhabditoidea</taxon>
        <taxon>Rhabditidae</taxon>
        <taxon>Peloderinae</taxon>
        <taxon>Caenorhabditis</taxon>
    </lineage>
</organism>
<feature type="coiled-coil region" evidence="1">
    <location>
        <begin position="119"/>
        <end position="211"/>
    </location>
</feature>
<evidence type="ECO:0000256" key="3">
    <source>
        <dbReference type="SAM" id="SignalP"/>
    </source>
</evidence>
<gene>
    <name evidence="4" type="ORF">CRE_22497</name>
</gene>
<keyword evidence="2" id="KW-1133">Transmembrane helix</keyword>
<sequence>MKSQFLILFLPFLVNCQQELDCGFLNSTFEYTDWDNVEKGYVGGCCTFECVKILDQIDKDWRKSINPRAMFVSELYHREGNCCNDTPATVGTTETSRLTTITTTSDNTTSIPTTSQSVSQEKEIQMEEAIINLKHLVENLRLFDGIQRFVNEPESLYEIAKNMRKALKEAEQTLEFAIKMEKIVENHYKNSENFETKLAEARAIIEFAQKLVTLMKTIMDTIQHIADVLEIDIEDTWRRSVLRQFHQTIDWFNGPPDFEPVPENSIWFFSILLATLVFYMYFTI</sequence>
<keyword evidence="2" id="KW-0472">Membrane</keyword>
<feature type="transmembrane region" description="Helical" evidence="2">
    <location>
        <begin position="265"/>
        <end position="282"/>
    </location>
</feature>
<proteinExistence type="predicted"/>
<name>E3MU27_CAERE</name>
<feature type="signal peptide" evidence="3">
    <location>
        <begin position="1"/>
        <end position="16"/>
    </location>
</feature>
<evidence type="ECO:0000313" key="4">
    <source>
        <dbReference type="EMBL" id="EFP09046.1"/>
    </source>
</evidence>
<accession>E3MU27</accession>
<keyword evidence="2" id="KW-0812">Transmembrane</keyword>
<keyword evidence="3" id="KW-0732">Signal</keyword>
<dbReference type="HOGENOM" id="CLU_980856_0_0_1"/>
<dbReference type="InParanoid" id="E3MU27"/>
<dbReference type="EMBL" id="DS268478">
    <property type="protein sequence ID" value="EFP09046.1"/>
    <property type="molecule type" value="Genomic_DNA"/>
</dbReference>
<evidence type="ECO:0000256" key="2">
    <source>
        <dbReference type="SAM" id="Phobius"/>
    </source>
</evidence>
<evidence type="ECO:0000256" key="1">
    <source>
        <dbReference type="SAM" id="Coils"/>
    </source>
</evidence>
<keyword evidence="5" id="KW-1185">Reference proteome</keyword>
<reference evidence="4" key="1">
    <citation type="submission" date="2007-07" db="EMBL/GenBank/DDBJ databases">
        <title>PCAP assembly of the Caenorhabditis remanei genome.</title>
        <authorList>
            <consortium name="The Caenorhabditis remanei Sequencing Consortium"/>
            <person name="Wilson R.K."/>
        </authorList>
    </citation>
    <scope>NUCLEOTIDE SEQUENCE [LARGE SCALE GENOMIC DNA]</scope>
    <source>
        <strain evidence="4">PB4641</strain>
    </source>
</reference>
<feature type="chain" id="PRO_5003177663" evidence="3">
    <location>
        <begin position="17"/>
        <end position="284"/>
    </location>
</feature>
<dbReference type="AlphaFoldDB" id="E3MU27"/>
<dbReference type="Proteomes" id="UP000008281">
    <property type="component" value="Unassembled WGS sequence"/>
</dbReference>
<protein>
    <submittedName>
        <fullName evidence="4">Uncharacterized protein</fullName>
    </submittedName>
</protein>
<evidence type="ECO:0000313" key="5">
    <source>
        <dbReference type="Proteomes" id="UP000008281"/>
    </source>
</evidence>